<feature type="transmembrane region" description="Helical" evidence="2">
    <location>
        <begin position="303"/>
        <end position="322"/>
    </location>
</feature>
<comment type="caution">
    <text evidence="3">The sequence shown here is derived from an EMBL/GenBank/DDBJ whole genome shotgun (WGS) entry which is preliminary data.</text>
</comment>
<keyword evidence="2" id="KW-0472">Membrane</keyword>
<feature type="transmembrane region" description="Helical" evidence="2">
    <location>
        <begin position="57"/>
        <end position="75"/>
    </location>
</feature>
<evidence type="ECO:0000256" key="2">
    <source>
        <dbReference type="SAM" id="Phobius"/>
    </source>
</evidence>
<dbReference type="EMBL" id="CAXLJM020000031">
    <property type="protein sequence ID" value="CAL8099305.1"/>
    <property type="molecule type" value="Genomic_DNA"/>
</dbReference>
<gene>
    <name evidence="3" type="ORF">ODALV1_LOCUS10203</name>
</gene>
<feature type="region of interest" description="Disordered" evidence="1">
    <location>
        <begin position="393"/>
        <end position="457"/>
    </location>
</feature>
<protein>
    <recommendedName>
        <fullName evidence="5">Transmembrane protein</fullName>
    </recommendedName>
</protein>
<feature type="compositionally biased region" description="Low complexity" evidence="1">
    <location>
        <begin position="425"/>
        <end position="445"/>
    </location>
</feature>
<evidence type="ECO:0000313" key="4">
    <source>
        <dbReference type="Proteomes" id="UP001642540"/>
    </source>
</evidence>
<feature type="transmembrane region" description="Helical" evidence="2">
    <location>
        <begin position="183"/>
        <end position="204"/>
    </location>
</feature>
<dbReference type="Proteomes" id="UP001642540">
    <property type="component" value="Unassembled WGS sequence"/>
</dbReference>
<proteinExistence type="predicted"/>
<feature type="transmembrane region" description="Helical" evidence="2">
    <location>
        <begin position="25"/>
        <end position="45"/>
    </location>
</feature>
<evidence type="ECO:0000256" key="1">
    <source>
        <dbReference type="SAM" id="MobiDB-lite"/>
    </source>
</evidence>
<keyword evidence="2" id="KW-1133">Transmembrane helix</keyword>
<sequence length="562" mass="63174">MTCRAIFDAVVELAKSMLVLTAATLYRCFIFMVYLSASIGPSALIENVYEYCSGLGPLPPLMETVLCMLFMSLWAEFSVGSEKRFFGNILEQYKQKYPVTMNFGRFTVHFVLYTFAYFQLYVQFEATHSFQSSHQSREHGARTKGFYGFQSSFLDFDEAPPINSGPTKSDKEMEEEAIKWQDFHIGLFKLALAYLVFVTSKNLHRAILLSITDLPYNAFYAFNNCMIRVGFAVINLVVNTLYFIPTLALCYSIRSYKYMGMSTYFQLSFVAGLSGMVSSLFEMNKPWPQRRGQMPFLYLENNLMSKNIIAHGHLIFILICFYRPFSHTKIPSYLFDSGNPDVIYFCLSVAFTVLHITKYGTHAVLSMAQDSSFHRIEVVGDDDVVDINSGDFNNNDSASSSNTNNLVYNSCTAPLDPTGERTEPNQLNTINNNNNVNTENDSSTNAPPPPVDESRVEPKEFTGNSLFSLTNKTDLLRALKVIEQAVLIQSVPSPSSPIITEIMEVSSTTDVNRNATLVVVDIEALNPIENENRKSNEVQISSVSQDIETGPAIMQVTSEQLD</sequence>
<evidence type="ECO:0008006" key="5">
    <source>
        <dbReference type="Google" id="ProtNLM"/>
    </source>
</evidence>
<reference evidence="3 4" key="1">
    <citation type="submission" date="2024-08" db="EMBL/GenBank/DDBJ databases">
        <authorList>
            <person name="Cucini C."/>
            <person name="Frati F."/>
        </authorList>
    </citation>
    <scope>NUCLEOTIDE SEQUENCE [LARGE SCALE GENOMIC DNA]</scope>
</reference>
<keyword evidence="2" id="KW-0812">Transmembrane</keyword>
<feature type="transmembrane region" description="Helical" evidence="2">
    <location>
        <begin position="264"/>
        <end position="282"/>
    </location>
</feature>
<name>A0ABP1QDM1_9HEXA</name>
<organism evidence="3 4">
    <name type="scientific">Orchesella dallaii</name>
    <dbReference type="NCBI Taxonomy" id="48710"/>
    <lineage>
        <taxon>Eukaryota</taxon>
        <taxon>Metazoa</taxon>
        <taxon>Ecdysozoa</taxon>
        <taxon>Arthropoda</taxon>
        <taxon>Hexapoda</taxon>
        <taxon>Collembola</taxon>
        <taxon>Entomobryomorpha</taxon>
        <taxon>Entomobryoidea</taxon>
        <taxon>Orchesellidae</taxon>
        <taxon>Orchesellinae</taxon>
        <taxon>Orchesella</taxon>
    </lineage>
</organism>
<evidence type="ECO:0000313" key="3">
    <source>
        <dbReference type="EMBL" id="CAL8099305.1"/>
    </source>
</evidence>
<accession>A0ABP1QDM1</accession>
<feature type="transmembrane region" description="Helical" evidence="2">
    <location>
        <begin position="342"/>
        <end position="365"/>
    </location>
</feature>
<feature type="compositionally biased region" description="Low complexity" evidence="1">
    <location>
        <begin position="393"/>
        <end position="405"/>
    </location>
</feature>
<keyword evidence="4" id="KW-1185">Reference proteome</keyword>
<feature type="transmembrane region" description="Helical" evidence="2">
    <location>
        <begin position="103"/>
        <end position="122"/>
    </location>
</feature>
<feature type="transmembrane region" description="Helical" evidence="2">
    <location>
        <begin position="225"/>
        <end position="244"/>
    </location>
</feature>